<feature type="compositionally biased region" description="Basic residues" evidence="1">
    <location>
        <begin position="250"/>
        <end position="260"/>
    </location>
</feature>
<evidence type="ECO:0000313" key="2">
    <source>
        <dbReference type="EMBL" id="KZV50643.1"/>
    </source>
</evidence>
<dbReference type="OrthoDB" id="1839257at2759"/>
<evidence type="ECO:0000256" key="1">
    <source>
        <dbReference type="SAM" id="MobiDB-lite"/>
    </source>
</evidence>
<proteinExistence type="predicted"/>
<feature type="region of interest" description="Disordered" evidence="1">
    <location>
        <begin position="1002"/>
        <end position="1029"/>
    </location>
</feature>
<organism evidence="2 3">
    <name type="scientific">Dorcoceras hygrometricum</name>
    <dbReference type="NCBI Taxonomy" id="472368"/>
    <lineage>
        <taxon>Eukaryota</taxon>
        <taxon>Viridiplantae</taxon>
        <taxon>Streptophyta</taxon>
        <taxon>Embryophyta</taxon>
        <taxon>Tracheophyta</taxon>
        <taxon>Spermatophyta</taxon>
        <taxon>Magnoliopsida</taxon>
        <taxon>eudicotyledons</taxon>
        <taxon>Gunneridae</taxon>
        <taxon>Pentapetalae</taxon>
        <taxon>asterids</taxon>
        <taxon>lamiids</taxon>
        <taxon>Lamiales</taxon>
        <taxon>Gesneriaceae</taxon>
        <taxon>Didymocarpoideae</taxon>
        <taxon>Trichosporeae</taxon>
        <taxon>Loxocarpinae</taxon>
        <taxon>Dorcoceras</taxon>
    </lineage>
</organism>
<keyword evidence="3" id="KW-1185">Reference proteome</keyword>
<dbReference type="Proteomes" id="UP000250235">
    <property type="component" value="Unassembled WGS sequence"/>
</dbReference>
<evidence type="ECO:0008006" key="4">
    <source>
        <dbReference type="Google" id="ProtNLM"/>
    </source>
</evidence>
<evidence type="ECO:0000313" key="3">
    <source>
        <dbReference type="Proteomes" id="UP000250235"/>
    </source>
</evidence>
<feature type="region of interest" description="Disordered" evidence="1">
    <location>
        <begin position="249"/>
        <end position="279"/>
    </location>
</feature>
<name>A0A2Z7CV11_9LAMI</name>
<sequence length="1104" mass="123310">MASSLISSSHHVNFESVFGFDDAGMVQMFETLITTGLKNFLGCPAIFYEAVLTEFFSNGSVRDGLVVSTVGVTVEISEKVFAASFGLPIDGLTDFSDVPKNLVFDARSLFSASKEQVSISCFKKEMKIEYRLLHDILAKTLFVKAGSFDAVTRERFMLMMAITFDVKLNWSNLLFGVLKAMVTPGSRQAKGFAIQIGVILQKVPGLDLGDSRPFPASRVLTENTMHRFLNINEHVGMENTAASPRVNKTPVKKAVSKKRQVGAGEEAPVMKKKRTTKGKPAAIALEAKKRRLVLDDADETGDSVPEQPAAEIAAAAQVPIVDDPVATQPDIVPTFEATTDDPVAMIEKILNQLEQSLELMVEINLPHQLQNPHPEIDTDGTVSIEQTLELFDETGRVTRTISSKKVAEEHMSIFMLARREAEGLLSSDTDEDLEQIFIEIDTDGTVSIEQTLELFDETGRVTRTISSKKVAEEHMSIDDLLLQISDDMLLPSVTTVEITKIRLGESISINEVQERDLYYASLPRISTLDKGKGILEEDEPVKGNPMRETVELICGDFEFLVQLRDRVMKDVVDFFHSFSLNKLSNFDALLELKEKEKLMLEWAETDSLETAVKRKVYILVKYREMLLRKFVESHRKYFIPGQPWTETASKIIDLLTVAHSKSLEALVAQHKEHGLPMEQPCTSTFLDTSVGSGAVLAQFYSMAKSTCWVRPLVLIDVQYWGAAPALIKTWGWHRVCTDVIRFSMFGYLRPVREDVCTDIVVYNLGIERIPASFCHNFSQGVDTDCFVRYFSDSDVESLAEIDLSSSDAPTVYRSPSPILQEADSFEHNFQFALGPANFSGDAQEELPYFVESPESPSPIYPCQDSSSSSTDVSMHFDKDDILLDDNANVQPTLSDVPADISPFFDDLKTYLSQRMDTANSDILSRLHTVERGIQDNLGQQNDYFRGLIQSARQDAHTQDNIQTLRFNEFRKNILAQNASIFTGLADVRKELSELVAYINRGGDNKKGESSSIQGPQPPPPPVDQIRGTGVNVSTPDFAQRVEVAQRNIMERVMDTDRREIVSYSGVVNQSMGYPDESYSESVLVSNQLQATVDFLTRRKLQWIA</sequence>
<dbReference type="EMBL" id="KQ992358">
    <property type="protein sequence ID" value="KZV50643.1"/>
    <property type="molecule type" value="Genomic_DNA"/>
</dbReference>
<dbReference type="AlphaFoldDB" id="A0A2Z7CV11"/>
<gene>
    <name evidence="2" type="ORF">F511_15859</name>
</gene>
<reference evidence="2 3" key="1">
    <citation type="journal article" date="2015" name="Proc. Natl. Acad. Sci. U.S.A.">
        <title>The resurrection genome of Boea hygrometrica: A blueprint for survival of dehydration.</title>
        <authorList>
            <person name="Xiao L."/>
            <person name="Yang G."/>
            <person name="Zhang L."/>
            <person name="Yang X."/>
            <person name="Zhao S."/>
            <person name="Ji Z."/>
            <person name="Zhou Q."/>
            <person name="Hu M."/>
            <person name="Wang Y."/>
            <person name="Chen M."/>
            <person name="Xu Y."/>
            <person name="Jin H."/>
            <person name="Xiao X."/>
            <person name="Hu G."/>
            <person name="Bao F."/>
            <person name="Hu Y."/>
            <person name="Wan P."/>
            <person name="Li L."/>
            <person name="Deng X."/>
            <person name="Kuang T."/>
            <person name="Xiang C."/>
            <person name="Zhu J.K."/>
            <person name="Oliver M.J."/>
            <person name="He Y."/>
        </authorList>
    </citation>
    <scope>NUCLEOTIDE SEQUENCE [LARGE SCALE GENOMIC DNA]</scope>
    <source>
        <strain evidence="3">cv. XS01</strain>
    </source>
</reference>
<accession>A0A2Z7CV11</accession>
<protein>
    <recommendedName>
        <fullName evidence="4">Dystroglycan-like</fullName>
    </recommendedName>
</protein>